<feature type="compositionally biased region" description="Basic and acidic residues" evidence="1">
    <location>
        <begin position="36"/>
        <end position="47"/>
    </location>
</feature>
<evidence type="ECO:0000313" key="3">
    <source>
        <dbReference type="Proteomes" id="UP001432011"/>
    </source>
</evidence>
<dbReference type="Proteomes" id="UP001432011">
    <property type="component" value="Chromosome"/>
</dbReference>
<evidence type="ECO:0000256" key="1">
    <source>
        <dbReference type="SAM" id="MobiDB-lite"/>
    </source>
</evidence>
<sequence>MGSPAPMGLEAGRTIGTMGAGAGPRGTIGTMGLGRAARDHWNDRLVP</sequence>
<accession>A0ABZ1T200</accession>
<proteinExistence type="predicted"/>
<gene>
    <name evidence="2" type="ORF">OG913_18720</name>
</gene>
<reference evidence="2" key="1">
    <citation type="submission" date="2022-10" db="EMBL/GenBank/DDBJ databases">
        <title>The complete genomes of actinobacterial strains from the NBC collection.</title>
        <authorList>
            <person name="Joergensen T.S."/>
            <person name="Alvarez Arevalo M."/>
            <person name="Sterndorff E.B."/>
            <person name="Faurdal D."/>
            <person name="Vuksanovic O."/>
            <person name="Mourched A.-S."/>
            <person name="Charusanti P."/>
            <person name="Shaw S."/>
            <person name="Blin K."/>
            <person name="Weber T."/>
        </authorList>
    </citation>
    <scope>NUCLEOTIDE SEQUENCE</scope>
    <source>
        <strain evidence="2">NBC_00254</strain>
    </source>
</reference>
<feature type="region of interest" description="Disordered" evidence="1">
    <location>
        <begin position="1"/>
        <end position="47"/>
    </location>
</feature>
<organism evidence="2 3">
    <name type="scientific">Microbispora hainanensis</name>
    <dbReference type="NCBI Taxonomy" id="568844"/>
    <lineage>
        <taxon>Bacteria</taxon>
        <taxon>Bacillati</taxon>
        <taxon>Actinomycetota</taxon>
        <taxon>Actinomycetes</taxon>
        <taxon>Streptosporangiales</taxon>
        <taxon>Streptosporangiaceae</taxon>
        <taxon>Microbispora</taxon>
    </lineage>
</organism>
<protein>
    <submittedName>
        <fullName evidence="2">Uncharacterized protein</fullName>
    </submittedName>
</protein>
<dbReference type="EMBL" id="CP108085">
    <property type="protein sequence ID" value="WUP78941.1"/>
    <property type="molecule type" value="Genomic_DNA"/>
</dbReference>
<evidence type="ECO:0000313" key="2">
    <source>
        <dbReference type="EMBL" id="WUP78941.1"/>
    </source>
</evidence>
<dbReference type="RefSeq" id="WP_187280685.1">
    <property type="nucleotide sequence ID" value="NZ_CP108085.1"/>
</dbReference>
<name>A0ABZ1T200_9ACTN</name>
<feature type="compositionally biased region" description="Gly residues" evidence="1">
    <location>
        <begin position="18"/>
        <end position="32"/>
    </location>
</feature>
<keyword evidence="3" id="KW-1185">Reference proteome</keyword>